<feature type="transmembrane region" description="Helical" evidence="1">
    <location>
        <begin position="20"/>
        <end position="45"/>
    </location>
</feature>
<dbReference type="GeneID" id="78373136"/>
<dbReference type="AlphaFoldDB" id="A0A0D8FSB1"/>
<dbReference type="Proteomes" id="UP000032336">
    <property type="component" value="Unassembled WGS sequence"/>
</dbReference>
<feature type="transmembrane region" description="Helical" evidence="1">
    <location>
        <begin position="100"/>
        <end position="120"/>
    </location>
</feature>
<dbReference type="RefSeq" id="WP_035391261.1">
    <property type="nucleotide sequence ID" value="NZ_JQKF01000041.1"/>
</dbReference>
<reference evidence="2 3" key="1">
    <citation type="submission" date="2015-01" db="EMBL/GenBank/DDBJ databases">
        <title>Draft genome of the acidophilic iron oxidizer Ferrimicrobium acidiphilum strain T23.</title>
        <authorList>
            <person name="Poehlein A."/>
            <person name="Eisen S."/>
            <person name="Schloemann M."/>
            <person name="Johnson B.D."/>
            <person name="Daniel R."/>
            <person name="Muehling M."/>
        </authorList>
    </citation>
    <scope>NUCLEOTIDE SEQUENCE [LARGE SCALE GENOMIC DNA]</scope>
    <source>
        <strain evidence="2 3">T23</strain>
    </source>
</reference>
<dbReference type="EMBL" id="JXUW01000020">
    <property type="protein sequence ID" value="KJE76173.1"/>
    <property type="molecule type" value="Genomic_DNA"/>
</dbReference>
<organism evidence="2 3">
    <name type="scientific">Ferrimicrobium acidiphilum DSM 19497</name>
    <dbReference type="NCBI Taxonomy" id="1121877"/>
    <lineage>
        <taxon>Bacteria</taxon>
        <taxon>Bacillati</taxon>
        <taxon>Actinomycetota</taxon>
        <taxon>Acidimicrobiia</taxon>
        <taxon>Acidimicrobiales</taxon>
        <taxon>Acidimicrobiaceae</taxon>
        <taxon>Ferrimicrobium</taxon>
    </lineage>
</organism>
<keyword evidence="1" id="KW-1133">Transmembrane helix</keyword>
<keyword evidence="1" id="KW-0812">Transmembrane</keyword>
<gene>
    <name evidence="2" type="ORF">FEAC_20350</name>
</gene>
<keyword evidence="1" id="KW-0472">Membrane</keyword>
<accession>A0A0D8FSB1</accession>
<keyword evidence="3" id="KW-1185">Reference proteome</keyword>
<evidence type="ECO:0000256" key="1">
    <source>
        <dbReference type="SAM" id="Phobius"/>
    </source>
</evidence>
<evidence type="ECO:0000313" key="2">
    <source>
        <dbReference type="EMBL" id="KJE76173.1"/>
    </source>
</evidence>
<comment type="caution">
    <text evidence="2">The sequence shown here is derived from an EMBL/GenBank/DDBJ whole genome shotgun (WGS) entry which is preliminary data.</text>
</comment>
<name>A0A0D8FSB1_9ACTN</name>
<proteinExistence type="predicted"/>
<sequence>MRFVPLMVLELISSAIGFMLFHQVLEALGVASCLSLVALIILMALRGVGGHLSMLAAWFIDPADALYLGVFPVPLWLVVVAGASVSFAFVSVVGVQGMSVLAKMGVVVSTLMLFVDLGCLRLSMKAKVR</sequence>
<feature type="transmembrane region" description="Helical" evidence="1">
    <location>
        <begin position="66"/>
        <end position="94"/>
    </location>
</feature>
<evidence type="ECO:0000313" key="3">
    <source>
        <dbReference type="Proteomes" id="UP000032336"/>
    </source>
</evidence>
<protein>
    <submittedName>
        <fullName evidence="2">Uncharacterized protein</fullName>
    </submittedName>
</protein>